<accession>A0A137ZLQ4</accession>
<evidence type="ECO:0000256" key="5">
    <source>
        <dbReference type="SAM" id="Phobius"/>
    </source>
</evidence>
<evidence type="ECO:0000256" key="3">
    <source>
        <dbReference type="ARBA" id="ARBA00022989"/>
    </source>
</evidence>
<dbReference type="EMBL" id="LSRE01000010">
    <property type="protein sequence ID" value="KXO99114.1"/>
    <property type="molecule type" value="Genomic_DNA"/>
</dbReference>
<keyword evidence="4 5" id="KW-0472">Membrane</keyword>
<evidence type="ECO:0000313" key="7">
    <source>
        <dbReference type="Proteomes" id="UP000070409"/>
    </source>
</evidence>
<feature type="transmembrane region" description="Helical" evidence="5">
    <location>
        <begin position="12"/>
        <end position="28"/>
    </location>
</feature>
<evidence type="ECO:0000256" key="4">
    <source>
        <dbReference type="ARBA" id="ARBA00023136"/>
    </source>
</evidence>
<evidence type="ECO:0000256" key="2">
    <source>
        <dbReference type="ARBA" id="ARBA00022692"/>
    </source>
</evidence>
<feature type="transmembrane region" description="Helical" evidence="5">
    <location>
        <begin position="49"/>
        <end position="70"/>
    </location>
</feature>
<evidence type="ECO:0008006" key="8">
    <source>
        <dbReference type="Google" id="ProtNLM"/>
    </source>
</evidence>
<proteinExistence type="predicted"/>
<dbReference type="RefSeq" id="WP_068744565.1">
    <property type="nucleotide sequence ID" value="NZ_LSRE01000010.1"/>
</dbReference>
<organism evidence="6 7">
    <name type="scientific">Tsukamurella pseudospumae</name>
    <dbReference type="NCBI Taxonomy" id="239498"/>
    <lineage>
        <taxon>Bacteria</taxon>
        <taxon>Bacillati</taxon>
        <taxon>Actinomycetota</taxon>
        <taxon>Actinomycetes</taxon>
        <taxon>Mycobacteriales</taxon>
        <taxon>Tsukamurellaceae</taxon>
        <taxon>Tsukamurella</taxon>
    </lineage>
</organism>
<reference evidence="6 7" key="1">
    <citation type="submission" date="2016-02" db="EMBL/GenBank/DDBJ databases">
        <authorList>
            <person name="Teng J.L."/>
            <person name="Tang Y."/>
            <person name="Huang Y."/>
            <person name="Guo F."/>
            <person name="Wei W."/>
            <person name="Chen J.H."/>
            <person name="Wong S.Y."/>
            <person name="Lau S.K."/>
            <person name="Woo P.C."/>
        </authorList>
    </citation>
    <scope>NUCLEOTIDE SEQUENCE [LARGE SCALE GENOMIC DNA]</scope>
    <source>
        <strain evidence="6 7">JCM 13375</strain>
    </source>
</reference>
<name>A0A137ZLQ4_9ACTN</name>
<comment type="subcellular location">
    <subcellularLocation>
        <location evidence="1">Membrane</location>
        <topology evidence="1">Multi-pass membrane protein</topology>
    </subcellularLocation>
</comment>
<gene>
    <name evidence="6" type="ORF">AXK61_17715</name>
</gene>
<sequence>MTTGLIDTPHWPALTVVLAAVLLGDALLSVRPPAFIRDCLDGVRLPRDWWWTLIAIKLVAVAGLLAGLHYPGVGVAANAGVVAYFVCAAVAHVRARFLGATFWVNCLGMLVFSVAVLVVSYV</sequence>
<feature type="transmembrane region" description="Helical" evidence="5">
    <location>
        <begin position="102"/>
        <end position="121"/>
    </location>
</feature>
<dbReference type="InterPro" id="IPR032808">
    <property type="entry name" value="DoxX"/>
</dbReference>
<evidence type="ECO:0000313" key="6">
    <source>
        <dbReference type="EMBL" id="KXO99114.1"/>
    </source>
</evidence>
<evidence type="ECO:0000256" key="1">
    <source>
        <dbReference type="ARBA" id="ARBA00004141"/>
    </source>
</evidence>
<dbReference type="Proteomes" id="UP000070409">
    <property type="component" value="Unassembled WGS sequence"/>
</dbReference>
<dbReference type="Pfam" id="PF13564">
    <property type="entry name" value="DoxX_2"/>
    <property type="match status" value="1"/>
</dbReference>
<feature type="transmembrane region" description="Helical" evidence="5">
    <location>
        <begin position="76"/>
        <end position="95"/>
    </location>
</feature>
<comment type="caution">
    <text evidence="6">The sequence shown here is derived from an EMBL/GenBank/DDBJ whole genome shotgun (WGS) entry which is preliminary data.</text>
</comment>
<protein>
    <recommendedName>
        <fullName evidence="8">DoxX family protein</fullName>
    </recommendedName>
</protein>
<keyword evidence="7" id="KW-1185">Reference proteome</keyword>
<keyword evidence="2 5" id="KW-0812">Transmembrane</keyword>
<keyword evidence="3 5" id="KW-1133">Transmembrane helix</keyword>